<dbReference type="Proteomes" id="UP000294543">
    <property type="component" value="Unassembled WGS sequence"/>
</dbReference>
<evidence type="ECO:0000313" key="1">
    <source>
        <dbReference type="EMBL" id="TDD17236.1"/>
    </source>
</evidence>
<evidence type="ECO:0000313" key="2">
    <source>
        <dbReference type="Proteomes" id="UP000294543"/>
    </source>
</evidence>
<dbReference type="AlphaFoldDB" id="A0A4V2YDY4"/>
<dbReference type="RefSeq" id="WP_132513331.1">
    <property type="nucleotide sequence ID" value="NZ_SMKP01000090.1"/>
</dbReference>
<organism evidence="1 2">
    <name type="scientific">Nonomuraea diastatica</name>
    <dbReference type="NCBI Taxonomy" id="1848329"/>
    <lineage>
        <taxon>Bacteria</taxon>
        <taxon>Bacillati</taxon>
        <taxon>Actinomycetota</taxon>
        <taxon>Actinomycetes</taxon>
        <taxon>Streptosporangiales</taxon>
        <taxon>Streptosporangiaceae</taxon>
        <taxon>Nonomuraea</taxon>
    </lineage>
</organism>
<protein>
    <submittedName>
        <fullName evidence="1">Uncharacterized protein</fullName>
    </submittedName>
</protein>
<accession>A0A4V2YDY4</accession>
<dbReference type="OrthoDB" id="4560484at2"/>
<dbReference type="EMBL" id="SMKP01000090">
    <property type="protein sequence ID" value="TDD17236.1"/>
    <property type="molecule type" value="Genomic_DNA"/>
</dbReference>
<keyword evidence="2" id="KW-1185">Reference proteome</keyword>
<comment type="caution">
    <text evidence="1">The sequence shown here is derived from an EMBL/GenBank/DDBJ whole genome shotgun (WGS) entry which is preliminary data.</text>
</comment>
<sequence>MNLTSKIDACVALIEHPNTPEPEREAARRLLERLKRRAQQDGRDASSTSEEWSGYYRLPTVQYGAKYEKWRPSAELAKLIRADIALARKLGRQPGRPGEMKILDPIGDAPASIEFSVRKEYYAGGRAIHITITGVPADWWIDKKDPYHRDYTWRAPGLQLAALRGRAQGHHVGVQLRRLRLHGRLLPPQLLRPLPG</sequence>
<name>A0A4V2YDY4_9ACTN</name>
<reference evidence="1 2" key="1">
    <citation type="submission" date="2019-03" db="EMBL/GenBank/DDBJ databases">
        <title>Draft genome sequences of novel Actinobacteria.</title>
        <authorList>
            <person name="Sahin N."/>
            <person name="Ay H."/>
            <person name="Saygin H."/>
        </authorList>
    </citation>
    <scope>NUCLEOTIDE SEQUENCE [LARGE SCALE GENOMIC DNA]</scope>
    <source>
        <strain evidence="1 2">KC712</strain>
    </source>
</reference>
<proteinExistence type="predicted"/>
<gene>
    <name evidence="1" type="ORF">E1294_28365</name>
</gene>